<dbReference type="InterPro" id="IPR000209">
    <property type="entry name" value="Peptidase_S8/S53_dom"/>
</dbReference>
<evidence type="ECO:0000256" key="16">
    <source>
        <dbReference type="SAM" id="SignalP"/>
    </source>
</evidence>
<dbReference type="SMART" id="SM00944">
    <property type="entry name" value="Pro-kuma_activ"/>
    <property type="match status" value="1"/>
</dbReference>
<evidence type="ECO:0000256" key="12">
    <source>
        <dbReference type="ARBA" id="ARBA00023026"/>
    </source>
</evidence>
<comment type="catalytic activity">
    <reaction evidence="1">
        <text>Release of an N-terminal tripeptide from a polypeptide.</text>
        <dbReference type="EC" id="3.4.14.10"/>
    </reaction>
</comment>
<evidence type="ECO:0000256" key="3">
    <source>
        <dbReference type="ARBA" id="ARBA00004239"/>
    </source>
</evidence>
<keyword evidence="8 16" id="KW-0732">Signal</keyword>
<feature type="domain" description="Peptidase S53" evidence="17">
    <location>
        <begin position="235"/>
        <end position="669"/>
    </location>
</feature>
<keyword evidence="10 15" id="KW-0720">Serine protease</keyword>
<dbReference type="CDD" id="cd11377">
    <property type="entry name" value="Pro-peptidase_S53"/>
    <property type="match status" value="1"/>
</dbReference>
<evidence type="ECO:0000256" key="4">
    <source>
        <dbReference type="ARBA" id="ARBA00012462"/>
    </source>
</evidence>
<dbReference type="GO" id="GO:0004252">
    <property type="term" value="F:serine-type endopeptidase activity"/>
    <property type="evidence" value="ECO:0007669"/>
    <property type="project" value="UniProtKB-UniRule"/>
</dbReference>
<evidence type="ECO:0000259" key="17">
    <source>
        <dbReference type="PROSITE" id="PS51695"/>
    </source>
</evidence>
<feature type="binding site" evidence="15">
    <location>
        <position position="628"/>
    </location>
    <ligand>
        <name>Ca(2+)</name>
        <dbReference type="ChEBI" id="CHEBI:29108"/>
    </ligand>
</feature>
<evidence type="ECO:0000256" key="8">
    <source>
        <dbReference type="ARBA" id="ARBA00022729"/>
    </source>
</evidence>
<dbReference type="FunFam" id="3.40.50.200:FF:000015">
    <property type="entry name" value="Tripeptidyl peptidase A"/>
    <property type="match status" value="1"/>
</dbReference>
<evidence type="ECO:0000313" key="18">
    <source>
        <dbReference type="EMBL" id="KAG5166016.1"/>
    </source>
</evidence>
<keyword evidence="12" id="KW-0843">Virulence</keyword>
<feature type="active site" description="Charge relay system" evidence="15">
    <location>
        <position position="585"/>
    </location>
</feature>
<evidence type="ECO:0000256" key="7">
    <source>
        <dbReference type="ARBA" id="ARBA00022723"/>
    </source>
</evidence>
<dbReference type="CDD" id="cd04056">
    <property type="entry name" value="Peptidases_S53"/>
    <property type="match status" value="1"/>
</dbReference>
<comment type="subcellular location">
    <subcellularLocation>
        <location evidence="3">Secreted</location>
        <location evidence="3">Extracellular space</location>
    </subcellularLocation>
</comment>
<feature type="chain" id="PRO_5034347815" description="tripeptidyl-peptidase II" evidence="16">
    <location>
        <begin position="27"/>
        <end position="670"/>
    </location>
</feature>
<evidence type="ECO:0000256" key="11">
    <source>
        <dbReference type="ARBA" id="ARBA00022837"/>
    </source>
</evidence>
<protein>
    <recommendedName>
        <fullName evidence="4">tripeptidyl-peptidase II</fullName>
        <ecNumber evidence="4">3.4.14.10</ecNumber>
    </recommendedName>
</protein>
<dbReference type="PROSITE" id="PS51695">
    <property type="entry name" value="SEDOLISIN"/>
    <property type="match status" value="1"/>
</dbReference>
<dbReference type="PANTHER" id="PTHR14218:SF19">
    <property type="entry name" value="SERINE PROTEASE AORO, PUTATIVE (AFU_ORTHOLOGUE AFUA_6G10250)-RELATED"/>
    <property type="match status" value="1"/>
</dbReference>
<feature type="binding site" evidence="15">
    <location>
        <position position="647"/>
    </location>
    <ligand>
        <name>Ca(2+)</name>
        <dbReference type="ChEBI" id="CHEBI:29108"/>
    </ligand>
</feature>
<evidence type="ECO:0000256" key="5">
    <source>
        <dbReference type="ARBA" id="ARBA00022525"/>
    </source>
</evidence>
<evidence type="ECO:0000256" key="1">
    <source>
        <dbReference type="ARBA" id="ARBA00001910"/>
    </source>
</evidence>
<evidence type="ECO:0000256" key="2">
    <source>
        <dbReference type="ARBA" id="ARBA00002451"/>
    </source>
</evidence>
<keyword evidence="5" id="KW-0964">Secreted</keyword>
<dbReference type="GO" id="GO:0005576">
    <property type="term" value="C:extracellular region"/>
    <property type="evidence" value="ECO:0007669"/>
    <property type="project" value="UniProtKB-SubCell"/>
</dbReference>
<evidence type="ECO:0000256" key="14">
    <source>
        <dbReference type="ARBA" id="ARBA00023180"/>
    </source>
</evidence>
<dbReference type="PANTHER" id="PTHR14218">
    <property type="entry name" value="PROTEASE S8 TRIPEPTIDYL PEPTIDASE I CLN2"/>
    <property type="match status" value="1"/>
</dbReference>
<comment type="caution">
    <text evidence="18">The sequence shown here is derived from an EMBL/GenBank/DDBJ whole genome shotgun (WGS) entry which is preliminary data.</text>
</comment>
<keyword evidence="14" id="KW-0325">Glycoprotein</keyword>
<organism evidence="18">
    <name type="scientific">Psilocybe cubensis</name>
    <name type="common">Psychedelic mushroom</name>
    <name type="synonym">Stropharia cubensis</name>
    <dbReference type="NCBI Taxonomy" id="181762"/>
    <lineage>
        <taxon>Eukaryota</taxon>
        <taxon>Fungi</taxon>
        <taxon>Dikarya</taxon>
        <taxon>Basidiomycota</taxon>
        <taxon>Agaricomycotina</taxon>
        <taxon>Agaricomycetes</taxon>
        <taxon>Agaricomycetidae</taxon>
        <taxon>Agaricales</taxon>
        <taxon>Agaricineae</taxon>
        <taxon>Strophariaceae</taxon>
        <taxon>Psilocybe</taxon>
    </lineage>
</organism>
<dbReference type="Pfam" id="PF00082">
    <property type="entry name" value="Peptidase_S8"/>
    <property type="match status" value="1"/>
</dbReference>
<accession>A0A8H7XRA1</accession>
<dbReference type="SUPFAM" id="SSF54897">
    <property type="entry name" value="Protease propeptides/inhibitors"/>
    <property type="match status" value="1"/>
</dbReference>
<dbReference type="Pfam" id="PF09286">
    <property type="entry name" value="Pro-kuma_activ"/>
    <property type="match status" value="1"/>
</dbReference>
<dbReference type="GO" id="GO:0006508">
    <property type="term" value="P:proteolysis"/>
    <property type="evidence" value="ECO:0007669"/>
    <property type="project" value="UniProtKB-KW"/>
</dbReference>
<proteinExistence type="predicted"/>
<feature type="active site" description="Charge relay system" evidence="15">
    <location>
        <position position="312"/>
    </location>
</feature>
<dbReference type="EC" id="3.4.14.10" evidence="4"/>
<dbReference type="InterPro" id="IPR050819">
    <property type="entry name" value="Tripeptidyl-peptidase_I"/>
</dbReference>
<dbReference type="SUPFAM" id="SSF52743">
    <property type="entry name" value="Subtilisin-like"/>
    <property type="match status" value="1"/>
</dbReference>
<keyword evidence="6 15" id="KW-0645">Protease</keyword>
<evidence type="ECO:0000256" key="10">
    <source>
        <dbReference type="ARBA" id="ARBA00022825"/>
    </source>
</evidence>
<keyword evidence="7 15" id="KW-0479">Metal-binding</keyword>
<comment type="function">
    <text evidence="2">Secreted tripeptidyl-peptidase which degrades proteins at acidic pHs and is involved in virulence.</text>
</comment>
<feature type="active site" description="Charge relay system" evidence="15">
    <location>
        <position position="316"/>
    </location>
</feature>
<dbReference type="EMBL" id="JAFIQS010000009">
    <property type="protein sequence ID" value="KAG5166016.1"/>
    <property type="molecule type" value="Genomic_DNA"/>
</dbReference>
<dbReference type="Gene3D" id="3.40.50.200">
    <property type="entry name" value="Peptidase S8/S53 domain"/>
    <property type="match status" value="1"/>
</dbReference>
<reference evidence="18" key="1">
    <citation type="submission" date="2021-02" db="EMBL/GenBank/DDBJ databases">
        <title>Psilocybe cubensis genome.</title>
        <authorList>
            <person name="Mckernan K.J."/>
            <person name="Crawford S."/>
            <person name="Trippe A."/>
            <person name="Kane L.T."/>
            <person name="Mclaughlin S."/>
        </authorList>
    </citation>
    <scope>NUCLEOTIDE SEQUENCE [LARGE SCALE GENOMIC DNA]</scope>
    <source>
        <strain evidence="18">MGC-MH-2018</strain>
    </source>
</reference>
<dbReference type="GO" id="GO:0008240">
    <property type="term" value="F:tripeptidyl-peptidase activity"/>
    <property type="evidence" value="ECO:0007669"/>
    <property type="project" value="UniProtKB-EC"/>
</dbReference>
<dbReference type="InterPro" id="IPR036852">
    <property type="entry name" value="Peptidase_S8/S53_dom_sf"/>
</dbReference>
<feature type="signal peptide" evidence="16">
    <location>
        <begin position="1"/>
        <end position="26"/>
    </location>
</feature>
<dbReference type="InterPro" id="IPR030400">
    <property type="entry name" value="Sedolisin_dom"/>
</dbReference>
<dbReference type="AlphaFoldDB" id="A0A8H7XRA1"/>
<feature type="binding site" evidence="15">
    <location>
        <position position="649"/>
    </location>
    <ligand>
        <name>Ca(2+)</name>
        <dbReference type="ChEBI" id="CHEBI:29108"/>
    </ligand>
</feature>
<gene>
    <name evidence="18" type="ORF">JR316_009605</name>
</gene>
<comment type="cofactor">
    <cofactor evidence="15">
        <name>Ca(2+)</name>
        <dbReference type="ChEBI" id="CHEBI:29108"/>
    </cofactor>
    <text evidence="15">Binds 1 Ca(2+) ion per subunit.</text>
</comment>
<keyword evidence="9 15" id="KW-0378">Hydrolase</keyword>
<keyword evidence="11 15" id="KW-0106">Calcium</keyword>
<evidence type="ECO:0000256" key="9">
    <source>
        <dbReference type="ARBA" id="ARBA00022801"/>
    </source>
</evidence>
<feature type="binding site" evidence="15">
    <location>
        <position position="629"/>
    </location>
    <ligand>
        <name>Ca(2+)</name>
        <dbReference type="ChEBI" id="CHEBI:29108"/>
    </ligand>
</feature>
<evidence type="ECO:0000256" key="13">
    <source>
        <dbReference type="ARBA" id="ARBA00023145"/>
    </source>
</evidence>
<dbReference type="InterPro" id="IPR015366">
    <property type="entry name" value="S53_propep"/>
</dbReference>
<evidence type="ECO:0000256" key="6">
    <source>
        <dbReference type="ARBA" id="ARBA00022670"/>
    </source>
</evidence>
<sequence length="670" mass="72740">MADGMRFSEMFYILVALLSLTLLAHANTSADSPSHDYILHEKRSFIPSGWSLVRRQQSAALIPLKFGLKQSNLDRLEEFLNDVSHPDSRNYGNHWTQAKIAETFAPSNHSINAARKWLTNEGFDASRIRLSSSKSWLQVNATVGEAERLLKTKYHVYEHRDGTQHIACLDYHLPAGVASHVEIVTPSIHFDVMVKRRGPSSLSAKNIGHPGVGITPKTTGVIDNIAFDLRNCDQVITPICLRALYGLVYEPLSAHKNSFGIVEYTPQAYVQSDLDKFHSNFSSALVGKQPKLVSIDGGIVQTIQGGFDYNGEANLDLQYAMNLVNLVGSKQEVTLYQVGDIPLGASFNNLIDALDGTYCTFEDGDDPTQDPIYPDDYPNGYQGPANCGTVKPANVISTSYGYNEADLSPFYAARQCAESVLLSSARQKFVECLSRILRYGKLGLMGVTVLFSSGDNGVAGNSDLCLEDDGSQTEEGPIFNPSFPSSCPYVTSVGATQVNPGATVTERESACEEVIASGGGFSNYFAMPMYQKNALDNYFRDHRPTYSGDIWNSTGNSRAYPDIAANGANYAVVVDGRYTRLFGTSAAAPVVGAILTMINDARITVGKKPIGFINPAIYSNSFSDAFNDITSGKNSGCGTDGYSAVPGWDPVTGLGTPSFPKLVARWLLLP</sequence>
<dbReference type="GO" id="GO:0046872">
    <property type="term" value="F:metal ion binding"/>
    <property type="evidence" value="ECO:0007669"/>
    <property type="project" value="UniProtKB-UniRule"/>
</dbReference>
<name>A0A8H7XRA1_PSICU</name>
<keyword evidence="13" id="KW-0865">Zymogen</keyword>
<evidence type="ECO:0000256" key="15">
    <source>
        <dbReference type="PROSITE-ProRule" id="PRU01032"/>
    </source>
</evidence>